<evidence type="ECO:0000313" key="2">
    <source>
        <dbReference type="EMBL" id="TWT90971.1"/>
    </source>
</evidence>
<protein>
    <submittedName>
        <fullName evidence="2">Uncharacterized protein</fullName>
    </submittedName>
</protein>
<gene>
    <name evidence="2" type="ORF">Mal64_13700</name>
</gene>
<keyword evidence="1" id="KW-0812">Transmembrane</keyword>
<feature type="transmembrane region" description="Helical" evidence="1">
    <location>
        <begin position="146"/>
        <end position="169"/>
    </location>
</feature>
<keyword evidence="1" id="KW-1133">Transmembrane helix</keyword>
<comment type="caution">
    <text evidence="2">The sequence shown here is derived from an EMBL/GenBank/DDBJ whole genome shotgun (WGS) entry which is preliminary data.</text>
</comment>
<evidence type="ECO:0000256" key="1">
    <source>
        <dbReference type="SAM" id="Phobius"/>
    </source>
</evidence>
<evidence type="ECO:0000313" key="3">
    <source>
        <dbReference type="Proteomes" id="UP000315440"/>
    </source>
</evidence>
<dbReference type="Pfam" id="PF20108">
    <property type="entry name" value="DUF6498"/>
    <property type="match status" value="1"/>
</dbReference>
<dbReference type="InterPro" id="IPR045466">
    <property type="entry name" value="DUF6498"/>
</dbReference>
<keyword evidence="1" id="KW-0472">Membrane</keyword>
<reference evidence="2 3" key="1">
    <citation type="submission" date="2019-02" db="EMBL/GenBank/DDBJ databases">
        <title>Deep-cultivation of Planctomycetes and their phenomic and genomic characterization uncovers novel biology.</title>
        <authorList>
            <person name="Wiegand S."/>
            <person name="Jogler M."/>
            <person name="Boedeker C."/>
            <person name="Pinto D."/>
            <person name="Vollmers J."/>
            <person name="Rivas-Marin E."/>
            <person name="Kohn T."/>
            <person name="Peeters S.H."/>
            <person name="Heuer A."/>
            <person name="Rast P."/>
            <person name="Oberbeckmann S."/>
            <person name="Bunk B."/>
            <person name="Jeske O."/>
            <person name="Meyerdierks A."/>
            <person name="Storesund J.E."/>
            <person name="Kallscheuer N."/>
            <person name="Luecker S."/>
            <person name="Lage O.M."/>
            <person name="Pohl T."/>
            <person name="Merkel B.J."/>
            <person name="Hornburger P."/>
            <person name="Mueller R.-W."/>
            <person name="Bruemmer F."/>
            <person name="Labrenz M."/>
            <person name="Spormann A.M."/>
            <person name="Op Den Camp H."/>
            <person name="Overmann J."/>
            <person name="Amann R."/>
            <person name="Jetten M.S.M."/>
            <person name="Mascher T."/>
            <person name="Medema M.H."/>
            <person name="Devos D.P."/>
            <person name="Kaster A.-K."/>
            <person name="Ovreas L."/>
            <person name="Rohde M."/>
            <person name="Galperin M.Y."/>
            <person name="Jogler C."/>
        </authorList>
    </citation>
    <scope>NUCLEOTIDE SEQUENCE [LARGE SCALE GENOMIC DNA]</scope>
    <source>
        <strain evidence="2 3">Mal64</strain>
    </source>
</reference>
<organism evidence="2 3">
    <name type="scientific">Pseudobythopirellula maris</name>
    <dbReference type="NCBI Taxonomy" id="2527991"/>
    <lineage>
        <taxon>Bacteria</taxon>
        <taxon>Pseudomonadati</taxon>
        <taxon>Planctomycetota</taxon>
        <taxon>Planctomycetia</taxon>
        <taxon>Pirellulales</taxon>
        <taxon>Lacipirellulaceae</taxon>
        <taxon>Pseudobythopirellula</taxon>
    </lineage>
</organism>
<feature type="transmembrane region" description="Helical" evidence="1">
    <location>
        <begin position="203"/>
        <end position="231"/>
    </location>
</feature>
<dbReference type="Proteomes" id="UP000315440">
    <property type="component" value="Unassembled WGS sequence"/>
</dbReference>
<feature type="transmembrane region" description="Helical" evidence="1">
    <location>
        <begin position="114"/>
        <end position="134"/>
    </location>
</feature>
<dbReference type="AlphaFoldDB" id="A0A5C5ZVJ6"/>
<name>A0A5C5ZVJ6_9BACT</name>
<sequence length="259" mass="27814">MNAMPKILGDLLTADVLKRPSVWPLLAANALPLLGVLLFGWSTFEIVLLYWLENVVIGVVNVLKIITCSPDPGLVGEVKNPQMRNAMRDTFGEPAAGQWTAAKLFFVPFFTMHYGIFCLVHGVFVFVLLGPGGLADSGFGNAGPRFFGLGAAGATVLSGWLLLAFAALASSHLYSFFTNYLGRGEYRRTTPPDLMAQPYGRVVALHMAIVLGAFATVLLGSPIVLLVILVAGKTLLDLKLHLREHAKAESPLAEPDPNA</sequence>
<accession>A0A5C5ZVJ6</accession>
<feature type="transmembrane region" description="Helical" evidence="1">
    <location>
        <begin position="21"/>
        <end position="44"/>
    </location>
</feature>
<dbReference type="EMBL" id="SJPQ01000001">
    <property type="protein sequence ID" value="TWT90971.1"/>
    <property type="molecule type" value="Genomic_DNA"/>
</dbReference>
<keyword evidence="3" id="KW-1185">Reference proteome</keyword>
<proteinExistence type="predicted"/>